<evidence type="ECO:0000256" key="4">
    <source>
        <dbReference type="ARBA" id="ARBA00007637"/>
    </source>
</evidence>
<dbReference type="AlphaFoldDB" id="C6CIW4"/>
<evidence type="ECO:0000256" key="9">
    <source>
        <dbReference type="RuleBase" id="RU366046"/>
    </source>
</evidence>
<gene>
    <name evidence="11" type="ordered locus">Dd1591_3395</name>
</gene>
<dbReference type="EMBL" id="CP001655">
    <property type="protein sequence ID" value="ACT08210.1"/>
    <property type="molecule type" value="Genomic_DNA"/>
</dbReference>
<evidence type="ECO:0000256" key="5">
    <source>
        <dbReference type="ARBA" id="ARBA00013189"/>
    </source>
</evidence>
<keyword evidence="9" id="KW-0119">Carbohydrate metabolism</keyword>
<dbReference type="InterPro" id="IPR016040">
    <property type="entry name" value="NAD(P)-bd_dom"/>
</dbReference>
<dbReference type="InterPro" id="IPR005886">
    <property type="entry name" value="UDP_G4E"/>
</dbReference>
<reference evidence="11 12" key="1">
    <citation type="submission" date="2009-06" db="EMBL/GenBank/DDBJ databases">
        <title>Complete sequence of Dickeya zeae Ech1591.</title>
        <authorList>
            <consortium name="US DOE Joint Genome Institute"/>
            <person name="Lucas S."/>
            <person name="Copeland A."/>
            <person name="Lapidus A."/>
            <person name="Glavina del Rio T."/>
            <person name="Tice H."/>
            <person name="Bruce D."/>
            <person name="Goodwin L."/>
            <person name="Pitluck S."/>
            <person name="Chertkov O."/>
            <person name="Brettin T."/>
            <person name="Detter J.C."/>
            <person name="Han C."/>
            <person name="Larimer F."/>
            <person name="Land M."/>
            <person name="Hauser L."/>
            <person name="Kyrpides N."/>
            <person name="Ovchinnikova G."/>
            <person name="Balakrishnan V."/>
            <person name="Glasner J."/>
            <person name="Perna N.T."/>
        </authorList>
    </citation>
    <scope>NUCLEOTIDE SEQUENCE [LARGE SCALE GENOMIC DNA]</scope>
    <source>
        <strain evidence="11 12">Ech1591</strain>
    </source>
</reference>
<keyword evidence="8 9" id="KW-0413">Isomerase</keyword>
<dbReference type="Gene3D" id="3.40.50.720">
    <property type="entry name" value="NAD(P)-binding Rossmann-like Domain"/>
    <property type="match status" value="1"/>
</dbReference>
<dbReference type="GO" id="GO:0006012">
    <property type="term" value="P:galactose metabolic process"/>
    <property type="evidence" value="ECO:0007669"/>
    <property type="project" value="UniProtKB-UniPathway"/>
</dbReference>
<dbReference type="OrthoDB" id="9803010at2"/>
<dbReference type="GO" id="GO:0003978">
    <property type="term" value="F:UDP-glucose 4-epimerase activity"/>
    <property type="evidence" value="ECO:0007669"/>
    <property type="project" value="UniProtKB-UniRule"/>
</dbReference>
<dbReference type="GO" id="GO:0005829">
    <property type="term" value="C:cytosol"/>
    <property type="evidence" value="ECO:0007669"/>
    <property type="project" value="TreeGrafter"/>
</dbReference>
<name>C6CIW4_DICC1</name>
<dbReference type="Proteomes" id="UP000002735">
    <property type="component" value="Chromosome"/>
</dbReference>
<evidence type="ECO:0000256" key="7">
    <source>
        <dbReference type="ARBA" id="ARBA00023027"/>
    </source>
</evidence>
<dbReference type="Gene3D" id="3.90.25.10">
    <property type="entry name" value="UDP-galactose 4-epimerase, domain 1"/>
    <property type="match status" value="1"/>
</dbReference>
<dbReference type="STRING" id="561229.Dd1591_3395"/>
<evidence type="ECO:0000256" key="3">
    <source>
        <dbReference type="ARBA" id="ARBA00004947"/>
    </source>
</evidence>
<evidence type="ECO:0000256" key="1">
    <source>
        <dbReference type="ARBA" id="ARBA00000083"/>
    </source>
</evidence>
<comment type="subunit">
    <text evidence="9">Homodimer.</text>
</comment>
<evidence type="ECO:0000313" key="12">
    <source>
        <dbReference type="Proteomes" id="UP000002735"/>
    </source>
</evidence>
<accession>C6CIW4</accession>
<comment type="catalytic activity">
    <reaction evidence="1 9">
        <text>UDP-alpha-D-glucose = UDP-alpha-D-galactose</text>
        <dbReference type="Rhea" id="RHEA:22168"/>
        <dbReference type="ChEBI" id="CHEBI:58885"/>
        <dbReference type="ChEBI" id="CHEBI:66914"/>
        <dbReference type="EC" id="5.1.3.2"/>
    </reaction>
</comment>
<dbReference type="PANTHER" id="PTHR43725:SF47">
    <property type="entry name" value="UDP-GLUCOSE 4-EPIMERASE"/>
    <property type="match status" value="1"/>
</dbReference>
<comment type="cofactor">
    <cofactor evidence="2 9">
        <name>NAD(+)</name>
        <dbReference type="ChEBI" id="CHEBI:57540"/>
    </cofactor>
</comment>
<dbReference type="CDD" id="cd05247">
    <property type="entry name" value="UDP_G4E_1_SDR_e"/>
    <property type="match status" value="1"/>
</dbReference>
<protein>
    <recommendedName>
        <fullName evidence="6 9">UDP-glucose 4-epimerase</fullName>
        <ecNumber evidence="5 9">5.1.3.2</ecNumber>
    </recommendedName>
</protein>
<dbReference type="GeneID" id="45081439"/>
<dbReference type="NCBIfam" id="NF007956">
    <property type="entry name" value="PRK10675.1"/>
    <property type="match status" value="1"/>
</dbReference>
<dbReference type="eggNOG" id="COG1087">
    <property type="taxonomic scope" value="Bacteria"/>
</dbReference>
<evidence type="ECO:0000259" key="10">
    <source>
        <dbReference type="Pfam" id="PF16363"/>
    </source>
</evidence>
<comment type="similarity">
    <text evidence="4 9">Belongs to the NAD(P)-dependent epimerase/dehydratase family.</text>
</comment>
<evidence type="ECO:0000256" key="2">
    <source>
        <dbReference type="ARBA" id="ARBA00001911"/>
    </source>
</evidence>
<dbReference type="SUPFAM" id="SSF51735">
    <property type="entry name" value="NAD(P)-binding Rossmann-fold domains"/>
    <property type="match status" value="1"/>
</dbReference>
<organism evidence="11 12">
    <name type="scientific">Dickeya chrysanthemi (strain Ech1591)</name>
    <name type="common">Dickeya zeae (strain Ech1591)</name>
    <dbReference type="NCBI Taxonomy" id="561229"/>
    <lineage>
        <taxon>Bacteria</taxon>
        <taxon>Pseudomonadati</taxon>
        <taxon>Pseudomonadota</taxon>
        <taxon>Gammaproteobacteria</taxon>
        <taxon>Enterobacterales</taxon>
        <taxon>Pectobacteriaceae</taxon>
        <taxon>Dickeya</taxon>
    </lineage>
</organism>
<dbReference type="RefSeq" id="WP_012771057.1">
    <property type="nucleotide sequence ID" value="NC_012912.1"/>
</dbReference>
<dbReference type="PRINTS" id="PR01713">
    <property type="entry name" value="NUCEPIMERASE"/>
</dbReference>
<comment type="pathway">
    <text evidence="3 9">Carbohydrate metabolism; galactose metabolism.</text>
</comment>
<dbReference type="InterPro" id="IPR036291">
    <property type="entry name" value="NAD(P)-bd_dom_sf"/>
</dbReference>
<evidence type="ECO:0000313" key="11">
    <source>
        <dbReference type="EMBL" id="ACT08210.1"/>
    </source>
</evidence>
<dbReference type="EC" id="5.1.3.2" evidence="5 9"/>
<dbReference type="Pfam" id="PF16363">
    <property type="entry name" value="GDP_Man_Dehyd"/>
    <property type="match status" value="1"/>
</dbReference>
<sequence>MSILVTGGAGYIGSHTVLLLIENGYDVIVLDNLTNSSNISLERVELLTSKKIKFIHGDINDCFCLAEIFKGNNIDAVIHFAALKSVGESVKEPLKYYINNVSGTLTLLDEMKKANVNKFIFSSSATVYGNNAPVPNLEDYPIGNASCPYGTTKVMIENILSDCVVSDSSMKVIALRYFNPAGAHYSGLIGEDPNGVPNNLIPYISQVAVGKLDKLLVYGGDYETIDGTGVRDFIHIMDLAAGHMHALKYLDSMTGYETFNLGTGKGVSVLEVIRSFEKASQRNINYEIVERRKGDIASSWANVAKAKTVLGWTAKHDIDDMMRDTWNWQRKNPAGYNS</sequence>
<keyword evidence="7 9" id="KW-0520">NAD</keyword>
<dbReference type="KEGG" id="dze:Dd1591_3395"/>
<dbReference type="HOGENOM" id="CLU_007383_1_10_6"/>
<evidence type="ECO:0000256" key="6">
    <source>
        <dbReference type="ARBA" id="ARBA00018569"/>
    </source>
</evidence>
<dbReference type="UniPathway" id="UPA00214"/>
<dbReference type="NCBIfam" id="TIGR01179">
    <property type="entry name" value="galE"/>
    <property type="match status" value="1"/>
</dbReference>
<feature type="domain" description="NAD(P)-binding" evidence="10">
    <location>
        <begin position="4"/>
        <end position="325"/>
    </location>
</feature>
<proteinExistence type="inferred from homology"/>
<dbReference type="PANTHER" id="PTHR43725">
    <property type="entry name" value="UDP-GLUCOSE 4-EPIMERASE"/>
    <property type="match status" value="1"/>
</dbReference>
<evidence type="ECO:0000256" key="8">
    <source>
        <dbReference type="ARBA" id="ARBA00023235"/>
    </source>
</evidence>